<evidence type="ECO:0000313" key="3">
    <source>
        <dbReference type="EMBL" id="CAG5068104.1"/>
    </source>
</evidence>
<comment type="caution">
    <text evidence="3">The sequence shown here is derived from an EMBL/GenBank/DDBJ whole genome shotgun (WGS) entry which is preliminary data.</text>
</comment>
<gene>
    <name evidence="3" type="ORF">DYBT9623_00832</name>
</gene>
<keyword evidence="4" id="KW-1185">Reference proteome</keyword>
<evidence type="ECO:0000259" key="2">
    <source>
        <dbReference type="Pfam" id="PF02498"/>
    </source>
</evidence>
<dbReference type="InterPro" id="IPR003497">
    <property type="entry name" value="BRO_N_domain"/>
</dbReference>
<feature type="compositionally biased region" description="Basic and acidic residues" evidence="1">
    <location>
        <begin position="301"/>
        <end position="311"/>
    </location>
</feature>
<organism evidence="3 4">
    <name type="scientific">Dyadobacter linearis</name>
    <dbReference type="NCBI Taxonomy" id="2823330"/>
    <lineage>
        <taxon>Bacteria</taxon>
        <taxon>Pseudomonadati</taxon>
        <taxon>Bacteroidota</taxon>
        <taxon>Cytophagia</taxon>
        <taxon>Cytophagales</taxon>
        <taxon>Spirosomataceae</taxon>
        <taxon>Dyadobacter</taxon>
    </lineage>
</organism>
<dbReference type="Pfam" id="PF02498">
    <property type="entry name" value="Bro-N"/>
    <property type="match status" value="1"/>
</dbReference>
<feature type="region of interest" description="Disordered" evidence="1">
    <location>
        <begin position="289"/>
        <end position="311"/>
    </location>
</feature>
<feature type="domain" description="Bro-N" evidence="2">
    <location>
        <begin position="47"/>
        <end position="137"/>
    </location>
</feature>
<dbReference type="EMBL" id="CAJRAU010000001">
    <property type="protein sequence ID" value="CAG5068104.1"/>
    <property type="molecule type" value="Genomic_DNA"/>
</dbReference>
<protein>
    <recommendedName>
        <fullName evidence="2">Bro-N domain-containing protein</fullName>
    </recommendedName>
</protein>
<name>A0ABM8ULC7_9BACT</name>
<reference evidence="3 4" key="1">
    <citation type="submission" date="2021-04" db="EMBL/GenBank/DDBJ databases">
        <authorList>
            <person name="Rodrigo-Torres L."/>
            <person name="Arahal R. D."/>
            <person name="Lucena T."/>
        </authorList>
    </citation>
    <scope>NUCLEOTIDE SEQUENCE [LARGE SCALE GENOMIC DNA]</scope>
    <source>
        <strain evidence="3 4">CECT 9623</strain>
    </source>
</reference>
<evidence type="ECO:0000256" key="1">
    <source>
        <dbReference type="SAM" id="MobiDB-lite"/>
    </source>
</evidence>
<dbReference type="NCBIfam" id="NF008573">
    <property type="entry name" value="PRK11525.1"/>
    <property type="match status" value="1"/>
</dbReference>
<evidence type="ECO:0000313" key="4">
    <source>
        <dbReference type="Proteomes" id="UP000679725"/>
    </source>
</evidence>
<dbReference type="Proteomes" id="UP000679725">
    <property type="component" value="Unassembled WGS sequence"/>
</dbReference>
<accession>A0ABM8ULC7</accession>
<proteinExistence type="predicted"/>
<sequence length="311" mass="35658">MITIISNCLYKCNLFLKFEPDKNISIHLKESTMTTNQKPSLFEEIKKTDDSGNEYWSARDLAKVLEYLEFRNFKPVIKKAQQACKMSNQPVENHFVQMHEMVKIGSRAERIFEDGVKLSRYACYLIVQNADPSKEVVALGQTYFAVQTRLQEIQQMQEYNNLSGESEKRVFLREEVTRHNLLLANSARTAGVIEPIDYAIFQNHGYMGLYGGLDAKAIHEKKELKKSQHILDHMGSSELAANLFRTTQTDDKLRRENITGKQKANETHFEVGQKVRQTIQELGGTMPENLPNAGSIKKLAKASEVKRIRKK</sequence>